<reference evidence="1" key="1">
    <citation type="submission" date="2023-08" db="EMBL/GenBank/DDBJ databases">
        <authorList>
            <person name="Alioto T."/>
            <person name="Alioto T."/>
            <person name="Gomez Garrido J."/>
        </authorList>
    </citation>
    <scope>NUCLEOTIDE SEQUENCE</scope>
</reference>
<organism evidence="1 2">
    <name type="scientific">Octopus vulgaris</name>
    <name type="common">Common octopus</name>
    <dbReference type="NCBI Taxonomy" id="6645"/>
    <lineage>
        <taxon>Eukaryota</taxon>
        <taxon>Metazoa</taxon>
        <taxon>Spiralia</taxon>
        <taxon>Lophotrochozoa</taxon>
        <taxon>Mollusca</taxon>
        <taxon>Cephalopoda</taxon>
        <taxon>Coleoidea</taxon>
        <taxon>Octopodiformes</taxon>
        <taxon>Octopoda</taxon>
        <taxon>Incirrata</taxon>
        <taxon>Octopodidae</taxon>
        <taxon>Octopus</taxon>
    </lineage>
</organism>
<dbReference type="AlphaFoldDB" id="A0AA36F6J2"/>
<dbReference type="EMBL" id="OX597822">
    <property type="protein sequence ID" value="CAI9727626.1"/>
    <property type="molecule type" value="Genomic_DNA"/>
</dbReference>
<sequence length="74" mass="8732">MNLYNTEQICVHYLQDGGSKFATSCHSIPVKFSNFKFMQFLTKQKQKEDKKQTEKLRITLWSDTILLIQINGIY</sequence>
<keyword evidence="2" id="KW-1185">Reference proteome</keyword>
<dbReference type="Proteomes" id="UP001162480">
    <property type="component" value="Chromosome 9"/>
</dbReference>
<gene>
    <name evidence="1" type="ORF">OCTVUL_1B026259</name>
</gene>
<evidence type="ECO:0000313" key="2">
    <source>
        <dbReference type="Proteomes" id="UP001162480"/>
    </source>
</evidence>
<name>A0AA36F6J2_OCTVU</name>
<evidence type="ECO:0000313" key="1">
    <source>
        <dbReference type="EMBL" id="CAI9727626.1"/>
    </source>
</evidence>
<accession>A0AA36F6J2</accession>
<protein>
    <submittedName>
        <fullName evidence="1">Uncharacterized protein</fullName>
    </submittedName>
</protein>
<proteinExistence type="predicted"/>